<feature type="compositionally biased region" description="Low complexity" evidence="1">
    <location>
        <begin position="49"/>
        <end position="79"/>
    </location>
</feature>
<organism evidence="2 3">
    <name type="scientific">Nocardioides panacihumi</name>
    <dbReference type="NCBI Taxonomy" id="400774"/>
    <lineage>
        <taxon>Bacteria</taxon>
        <taxon>Bacillati</taxon>
        <taxon>Actinomycetota</taxon>
        <taxon>Actinomycetes</taxon>
        <taxon>Propionibacteriales</taxon>
        <taxon>Nocardioidaceae</taxon>
        <taxon>Nocardioides</taxon>
    </lineage>
</organism>
<dbReference type="EMBL" id="BAAAPB010000002">
    <property type="protein sequence ID" value="GAA1959958.1"/>
    <property type="molecule type" value="Genomic_DNA"/>
</dbReference>
<evidence type="ECO:0000256" key="1">
    <source>
        <dbReference type="SAM" id="MobiDB-lite"/>
    </source>
</evidence>
<comment type="caution">
    <text evidence="2">The sequence shown here is derived from an EMBL/GenBank/DDBJ whole genome shotgun (WGS) entry which is preliminary data.</text>
</comment>
<dbReference type="Proteomes" id="UP001500571">
    <property type="component" value="Unassembled WGS sequence"/>
</dbReference>
<gene>
    <name evidence="2" type="ORF">GCM10009798_19450</name>
</gene>
<evidence type="ECO:0000313" key="3">
    <source>
        <dbReference type="Proteomes" id="UP001500571"/>
    </source>
</evidence>
<reference evidence="3" key="1">
    <citation type="journal article" date="2019" name="Int. J. Syst. Evol. Microbiol.">
        <title>The Global Catalogue of Microorganisms (GCM) 10K type strain sequencing project: providing services to taxonomists for standard genome sequencing and annotation.</title>
        <authorList>
            <consortium name="The Broad Institute Genomics Platform"/>
            <consortium name="The Broad Institute Genome Sequencing Center for Infectious Disease"/>
            <person name="Wu L."/>
            <person name="Ma J."/>
        </authorList>
    </citation>
    <scope>NUCLEOTIDE SEQUENCE [LARGE SCALE GENOMIC DNA]</scope>
    <source>
        <strain evidence="3">JCM 15309</strain>
    </source>
</reference>
<evidence type="ECO:0000313" key="2">
    <source>
        <dbReference type="EMBL" id="GAA1959958.1"/>
    </source>
</evidence>
<evidence type="ECO:0008006" key="4">
    <source>
        <dbReference type="Google" id="ProtNLM"/>
    </source>
</evidence>
<proteinExistence type="predicted"/>
<keyword evidence="3" id="KW-1185">Reference proteome</keyword>
<dbReference type="PROSITE" id="PS51257">
    <property type="entry name" value="PROKAR_LIPOPROTEIN"/>
    <property type="match status" value="1"/>
</dbReference>
<name>A0ABP5CEA9_9ACTN</name>
<protein>
    <recommendedName>
        <fullName evidence="4">Extensin-like C-terminal domain-containing protein</fullName>
    </recommendedName>
</protein>
<sequence>MARATYAAGVRGSPTISRRTALMLAIAAASGACSGQHQVATRPPPASPEPSEAPTTATPSTSATPSAAATAPALPSVAPWRPGAGELEPAAKEAAVRRIEALGDDANHRVEIIDAQYGGLLASTASVLVVCRSLARRAGRVVAGGHTYDVRLVLRGGRWRVTEIHPSRPGRPTSDPSAAARHVLASPRIALPPAARADVASGTVHDTVLEAMLTVSRRWPIGVSVVRTGHPTYVFGTVRPSDHPLGRAFDTWRIADHAIVRPSTPPGLITAYMEALAGAGSYNVGGPILLGSAPQYFSDRTHHDHVHAGFTA</sequence>
<feature type="region of interest" description="Disordered" evidence="1">
    <location>
        <begin position="35"/>
        <end position="84"/>
    </location>
</feature>
<accession>A0ABP5CEA9</accession>